<evidence type="ECO:0000256" key="9">
    <source>
        <dbReference type="ARBA" id="ARBA00023136"/>
    </source>
</evidence>
<dbReference type="Proteomes" id="UP001302374">
    <property type="component" value="Chromosome"/>
</dbReference>
<dbReference type="GO" id="GO:0009279">
    <property type="term" value="C:cell outer membrane"/>
    <property type="evidence" value="ECO:0007669"/>
    <property type="project" value="UniProtKB-SubCell"/>
</dbReference>
<gene>
    <name evidence="17" type="ORF">F1644_17060</name>
    <name evidence="16" type="ORF">GGR15_000651</name>
</gene>
<keyword evidence="3 11" id="KW-1134">Transmembrane beta strand</keyword>
<name>A0A7X5YA78_9BACT</name>
<evidence type="ECO:0000259" key="15">
    <source>
        <dbReference type="Pfam" id="PF07715"/>
    </source>
</evidence>
<evidence type="ECO:0000256" key="8">
    <source>
        <dbReference type="ARBA" id="ARBA00023077"/>
    </source>
</evidence>
<evidence type="ECO:0000256" key="12">
    <source>
        <dbReference type="RuleBase" id="RU003357"/>
    </source>
</evidence>
<evidence type="ECO:0000256" key="4">
    <source>
        <dbReference type="ARBA" id="ARBA00022496"/>
    </source>
</evidence>
<proteinExistence type="inferred from homology"/>
<dbReference type="Proteomes" id="UP000576368">
    <property type="component" value="Unassembled WGS sequence"/>
</dbReference>
<keyword evidence="5 11" id="KW-0812">Transmembrane</keyword>
<keyword evidence="6" id="KW-0408">Iron</keyword>
<dbReference type="SUPFAM" id="SSF56935">
    <property type="entry name" value="Porins"/>
    <property type="match status" value="1"/>
</dbReference>
<dbReference type="InterPro" id="IPR023996">
    <property type="entry name" value="TonB-dep_OMP_SusC/RagA"/>
</dbReference>
<evidence type="ECO:0000256" key="3">
    <source>
        <dbReference type="ARBA" id="ARBA00022452"/>
    </source>
</evidence>
<dbReference type="Gene3D" id="2.60.40.1120">
    <property type="entry name" value="Carboxypeptidase-like, regulatory domain"/>
    <property type="match status" value="1"/>
</dbReference>
<keyword evidence="9 11" id="KW-0472">Membrane</keyword>
<dbReference type="InterPro" id="IPR037066">
    <property type="entry name" value="Plug_dom_sf"/>
</dbReference>
<keyword evidence="8 12" id="KW-0798">TonB box</keyword>
<dbReference type="PROSITE" id="PS52016">
    <property type="entry name" value="TONB_DEPENDENT_REC_3"/>
    <property type="match status" value="1"/>
</dbReference>
<evidence type="ECO:0000313" key="17">
    <source>
        <dbReference type="EMBL" id="WOF13866.1"/>
    </source>
</evidence>
<evidence type="ECO:0000313" key="16">
    <source>
        <dbReference type="EMBL" id="NJC17046.1"/>
    </source>
</evidence>
<evidence type="ECO:0000256" key="2">
    <source>
        <dbReference type="ARBA" id="ARBA00022448"/>
    </source>
</evidence>
<dbReference type="NCBIfam" id="TIGR04057">
    <property type="entry name" value="SusC_RagA_signa"/>
    <property type="match status" value="1"/>
</dbReference>
<evidence type="ECO:0000256" key="1">
    <source>
        <dbReference type="ARBA" id="ARBA00004571"/>
    </source>
</evidence>
<reference evidence="17 19" key="1">
    <citation type="submission" date="2019-09" db="EMBL/GenBank/DDBJ databases">
        <title>Butyricimonas paravirosa DSM 105722 (=214-4 = JCM 18677 = CCUG 65563).</title>
        <authorList>
            <person name="Le Roy T."/>
            <person name="Cani P.D."/>
        </authorList>
    </citation>
    <scope>NUCLEOTIDE SEQUENCE [LARGE SCALE GENOMIC DNA]</scope>
    <source>
        <strain evidence="17 19">DSM 105722</strain>
    </source>
</reference>
<dbReference type="Gene3D" id="2.40.170.20">
    <property type="entry name" value="TonB-dependent receptor, beta-barrel domain"/>
    <property type="match status" value="1"/>
</dbReference>
<keyword evidence="10 11" id="KW-0998">Cell outer membrane</keyword>
<comment type="similarity">
    <text evidence="11 12">Belongs to the TonB-dependent receptor family.</text>
</comment>
<dbReference type="SUPFAM" id="SSF49464">
    <property type="entry name" value="Carboxypeptidase regulatory domain-like"/>
    <property type="match status" value="1"/>
</dbReference>
<keyword evidence="2 11" id="KW-0813">Transport</keyword>
<reference evidence="16 18" key="2">
    <citation type="submission" date="2020-03" db="EMBL/GenBank/DDBJ databases">
        <title>Genomic Encyclopedia of Type Strains, Phase IV (KMG-IV): sequencing the most valuable type-strain genomes for metagenomic binning, comparative biology and taxonomic classification.</title>
        <authorList>
            <person name="Goeker M."/>
        </authorList>
    </citation>
    <scope>NUCLEOTIDE SEQUENCE [LARGE SCALE GENOMIC DNA]</scope>
    <source>
        <strain evidence="16 18">DSM 105722</strain>
    </source>
</reference>
<evidence type="ECO:0000256" key="11">
    <source>
        <dbReference type="PROSITE-ProRule" id="PRU01360"/>
    </source>
</evidence>
<dbReference type="EMBL" id="CP043839">
    <property type="protein sequence ID" value="WOF13866.1"/>
    <property type="molecule type" value="Genomic_DNA"/>
</dbReference>
<evidence type="ECO:0000256" key="6">
    <source>
        <dbReference type="ARBA" id="ARBA00023004"/>
    </source>
</evidence>
<evidence type="ECO:0000256" key="7">
    <source>
        <dbReference type="ARBA" id="ARBA00023065"/>
    </source>
</evidence>
<keyword evidence="7" id="KW-0406">Ion transport</keyword>
<dbReference type="GO" id="GO:0006826">
    <property type="term" value="P:iron ion transport"/>
    <property type="evidence" value="ECO:0007669"/>
    <property type="project" value="UniProtKB-KW"/>
</dbReference>
<dbReference type="PANTHER" id="PTHR32552">
    <property type="entry name" value="FERRICHROME IRON RECEPTOR-RELATED"/>
    <property type="match status" value="1"/>
</dbReference>
<protein>
    <submittedName>
        <fullName evidence="17">SusC/RagA family TonB-linked outer membrane protein</fullName>
    </submittedName>
    <submittedName>
        <fullName evidence="16">TonB-linked SusC/RagA family outer membrane protein</fullName>
    </submittedName>
</protein>
<dbReference type="Pfam" id="PF13715">
    <property type="entry name" value="CarbopepD_reg_2"/>
    <property type="match status" value="1"/>
</dbReference>
<dbReference type="PANTHER" id="PTHR32552:SF81">
    <property type="entry name" value="TONB-DEPENDENT OUTER MEMBRANE RECEPTOR"/>
    <property type="match status" value="1"/>
</dbReference>
<feature type="domain" description="TonB-dependent receptor-like beta-barrel" evidence="14">
    <location>
        <begin position="546"/>
        <end position="815"/>
    </location>
</feature>
<dbReference type="AlphaFoldDB" id="A0A7X5YA78"/>
<evidence type="ECO:0000313" key="19">
    <source>
        <dbReference type="Proteomes" id="UP001302374"/>
    </source>
</evidence>
<feature type="chain" id="PRO_5031282679" evidence="13">
    <location>
        <begin position="23"/>
        <end position="1084"/>
    </location>
</feature>
<sequence length="1084" mass="119722">MVFILKKSFILLFSLMAMTVQAQTVIKGKVVDINDLPLVGASVSVKGTTLGTVTDTDGKFILKSPKTLKTTDKIVFSYLGYETEIVSYHGKNTEWIIRLNEKNVALNDVVVTALGIKRNERGLGYSTSKLDGNEIMRAVSSNWSQGLVGKVAGLSINSSGGPLGSTRIALRGDVSLNQGGNNALIVVDGVPMSAPMINTGNAQSASGEASIDFGNGFSDLNPEDIESIQILKGASATALYGSRAANGVIMVTTKNGNEQEKRLGVTFTSNTSIENVLMWPDYQYEFGQGQPSNIGPEGSVYEGQQYYSYGDFPDGSISGTSGTSSAYGPRFENQLFYQYDKGKQDRGDNATPWRAYKDNRKDLFRLGYTTTNSLAVSGKNDRGSLRASLTYMKNNWILPNTGFERVTATISGMQKVSRLLSVNYRTSYTWRQSDNLPALGYSSNSISYFLIFQNPNVNLDWYRPMWKKGEENVTQLQPFSKLIGNPYVTLYESLNPTEKHATISMISANLKLSNHFDFMVRSALQMEIDMREQHRPMSDVIYPKGYFKKQNIFNYELNSDILLTYHNSFLDGVTLNAAVGGNMMTSKLDMLSNAANGLITPGVYKLANAISAIEFNQKILNKRVNSVYFTANLAYKNKLFLDISGRNDWSSTLPERNNSFFYSSVSASVLFNEWFNMPREINLLKLRASWAQVGNDTDPYKTSRYYETTNFAGSVKLPTTLFNADFKPEISTNYEVGMDIRTFGNRLNVDFAYYYNRTKNQILDAPMDPTTGYSKATINSGTVQNMGFEVALNFIPVITNDFRWTSRVNWSKNKNKILSLSKSADENQLISKIGGASIIGRVGGTIGDIWGYKLKRTTDGQVIVDASGLPVTTDEIEYVGCAYPGWKAGWYNEFKYKNFTLGILLDGQHGGKIYSTTNAKLGIQGKSKATLNGRLPGTPLYISGDDSRLAQAGLLPMGGTYIIAPGVVANSDGSYTPNTKPVTAQVYYGEYYKVENVETNLFDASFLKIREVRLEYVFTKRQLRKTPLSSASIALYGRNLFCFTDYPVFDPETGALNGGNIVPGVEAGSLPTTRSMGVSLNVSF</sequence>
<feature type="domain" description="TonB-dependent receptor plug" evidence="15">
    <location>
        <begin position="124"/>
        <end position="248"/>
    </location>
</feature>
<dbReference type="EMBL" id="JAATLI010000002">
    <property type="protein sequence ID" value="NJC17046.1"/>
    <property type="molecule type" value="Genomic_DNA"/>
</dbReference>
<feature type="signal peptide" evidence="13">
    <location>
        <begin position="1"/>
        <end position="22"/>
    </location>
</feature>
<evidence type="ECO:0000313" key="18">
    <source>
        <dbReference type="Proteomes" id="UP000576368"/>
    </source>
</evidence>
<evidence type="ECO:0000259" key="14">
    <source>
        <dbReference type="Pfam" id="PF00593"/>
    </source>
</evidence>
<dbReference type="InterPro" id="IPR008969">
    <property type="entry name" value="CarboxyPept-like_regulatory"/>
</dbReference>
<accession>A0A7X5YA78</accession>
<evidence type="ECO:0000256" key="13">
    <source>
        <dbReference type="SAM" id="SignalP"/>
    </source>
</evidence>
<evidence type="ECO:0000256" key="10">
    <source>
        <dbReference type="ARBA" id="ARBA00023237"/>
    </source>
</evidence>
<dbReference type="Gene3D" id="2.170.130.10">
    <property type="entry name" value="TonB-dependent receptor, plug domain"/>
    <property type="match status" value="1"/>
</dbReference>
<evidence type="ECO:0000256" key="5">
    <source>
        <dbReference type="ARBA" id="ARBA00022692"/>
    </source>
</evidence>
<dbReference type="InterPro" id="IPR036942">
    <property type="entry name" value="Beta-barrel_TonB_sf"/>
</dbReference>
<dbReference type="InterPro" id="IPR039426">
    <property type="entry name" value="TonB-dep_rcpt-like"/>
</dbReference>
<keyword evidence="19" id="KW-1185">Reference proteome</keyword>
<keyword evidence="13" id="KW-0732">Signal</keyword>
<dbReference type="Pfam" id="PF07715">
    <property type="entry name" value="Plug"/>
    <property type="match status" value="1"/>
</dbReference>
<dbReference type="InterPro" id="IPR000531">
    <property type="entry name" value="Beta-barrel_TonB"/>
</dbReference>
<keyword evidence="4" id="KW-0410">Iron transport</keyword>
<dbReference type="NCBIfam" id="TIGR04056">
    <property type="entry name" value="OMP_RagA_SusC"/>
    <property type="match status" value="1"/>
</dbReference>
<dbReference type="InterPro" id="IPR012910">
    <property type="entry name" value="Plug_dom"/>
</dbReference>
<organism evidence="16 18">
    <name type="scientific">Butyricimonas paravirosa</name>
    <dbReference type="NCBI Taxonomy" id="1472417"/>
    <lineage>
        <taxon>Bacteria</taxon>
        <taxon>Pseudomonadati</taxon>
        <taxon>Bacteroidota</taxon>
        <taxon>Bacteroidia</taxon>
        <taxon>Bacteroidales</taxon>
        <taxon>Odoribacteraceae</taxon>
        <taxon>Butyricimonas</taxon>
    </lineage>
</organism>
<dbReference type="InterPro" id="IPR023997">
    <property type="entry name" value="TonB-dep_OMP_SusC/RagA_CS"/>
</dbReference>
<comment type="subcellular location">
    <subcellularLocation>
        <location evidence="1 11">Cell outer membrane</location>
        <topology evidence="1 11">Multi-pass membrane protein</topology>
    </subcellularLocation>
</comment>
<dbReference type="Pfam" id="PF00593">
    <property type="entry name" value="TonB_dep_Rec_b-barrel"/>
    <property type="match status" value="1"/>
</dbReference>